<feature type="compositionally biased region" description="Basic residues" evidence="1">
    <location>
        <begin position="665"/>
        <end position="675"/>
    </location>
</feature>
<comment type="caution">
    <text evidence="2">The sequence shown here is derived from an EMBL/GenBank/DDBJ whole genome shotgun (WGS) entry which is preliminary data.</text>
</comment>
<dbReference type="AlphaFoldDB" id="A0AAW0DYQ9"/>
<feature type="region of interest" description="Disordered" evidence="1">
    <location>
        <begin position="374"/>
        <end position="436"/>
    </location>
</feature>
<organism evidence="2 3">
    <name type="scientific">Paramarasmius palmivorus</name>
    <dbReference type="NCBI Taxonomy" id="297713"/>
    <lineage>
        <taxon>Eukaryota</taxon>
        <taxon>Fungi</taxon>
        <taxon>Dikarya</taxon>
        <taxon>Basidiomycota</taxon>
        <taxon>Agaricomycotina</taxon>
        <taxon>Agaricomycetes</taxon>
        <taxon>Agaricomycetidae</taxon>
        <taxon>Agaricales</taxon>
        <taxon>Marasmiineae</taxon>
        <taxon>Marasmiaceae</taxon>
        <taxon>Paramarasmius</taxon>
    </lineage>
</organism>
<dbReference type="EMBL" id="JAYKXP010000007">
    <property type="protein sequence ID" value="KAK7056278.1"/>
    <property type="molecule type" value="Genomic_DNA"/>
</dbReference>
<protein>
    <submittedName>
        <fullName evidence="2">Uncharacterized protein</fullName>
    </submittedName>
</protein>
<name>A0AAW0DYQ9_9AGAR</name>
<feature type="region of interest" description="Disordered" evidence="1">
    <location>
        <begin position="223"/>
        <end position="324"/>
    </location>
</feature>
<feature type="compositionally biased region" description="Polar residues" evidence="1">
    <location>
        <begin position="31"/>
        <end position="43"/>
    </location>
</feature>
<evidence type="ECO:0000313" key="2">
    <source>
        <dbReference type="EMBL" id="KAK7056278.1"/>
    </source>
</evidence>
<gene>
    <name evidence="2" type="ORF">VNI00_002831</name>
</gene>
<sequence length="898" mass="96148">MANSGEASPPILPLSELIQSSPSSMLSTPSNEQNTGKNMNSSLDGLESQAEPLSDDEVAQFRARIAEIGLEMPADGSMSVREKELLQMVTRLIEAPRPNSSQLEQQANAISELLAQRDYMTQQIVDERTRMESEREGFERAAEALIRQRNTKHVYPARYEEQETQIRLTCLEAELCKLKPLLLMQPFPSINTLAHTTSYLSSISYPSLTGSAAVSAEKARLARKRKREKEKAATQEREENGDGESNDTSSQPKEISSGTRPVVGSSGTDLNDSNGTSTPSIYHHLLRPSRNSQPQSQTAGTSSSKPKSQRQRSKSPQHSNNITSDARAELYVLAARKIGRERAAHVSGLITAEREREKERVKAAEEEIAKERLAGGHTGHYRNHTSAGGGSKKGKGKASASAQQAAIPTSPPQRNASAAATGPRTPKQGSASLMPGMQVFTHPGSPHTYMFVPNANMISYPHMHTPPPGAARIVALAAPYSGPGANGMPSVPNQAHTSEPSQTHRPPVSASAGKSATESIATLGESSSTAGPSKTPLASLLSVARSMLDDKEDDSSASSQRPNKRSTTKRKSTTSSEQQGSSTQKRRKVSSGNTEGNASTKSAAKRTRSALDVLADQAAAFSQDHEDSRQSGSSRKGKGKAKAPEDSAREEPESETEIEPSPRVAPRRSVRSTRGRRSDMLKDSVPRMISPAPTREVRRKVNPPEQSSNTAPSLLPPPTITVSGSRSPAEEGSKSEDTTRLESVPARVKRLHGNQDPSATEGARSKEPLHDTTPTSPIQDLRMEIPTPQSPDIRHQDNAPGPSLITKTALEADVNGAEHPNAVDIDIQPSDNPRVPRTEVAAQDAPPDDAECSENPTTQSPSVPVDTIPDSQPNSVLENGVGANNEDADADGDSDPEA</sequence>
<dbReference type="Proteomes" id="UP001383192">
    <property type="component" value="Unassembled WGS sequence"/>
</dbReference>
<feature type="compositionally biased region" description="Basic and acidic residues" evidence="1">
    <location>
        <begin position="728"/>
        <end position="740"/>
    </location>
</feature>
<feature type="compositionally biased region" description="Polar residues" evidence="1">
    <location>
        <begin position="590"/>
        <end position="602"/>
    </location>
</feature>
<evidence type="ECO:0000313" key="3">
    <source>
        <dbReference type="Proteomes" id="UP001383192"/>
    </source>
</evidence>
<accession>A0AAW0DYQ9</accession>
<feature type="region of interest" description="Disordered" evidence="1">
    <location>
        <begin position="548"/>
        <end position="898"/>
    </location>
</feature>
<feature type="compositionally biased region" description="Basic and acidic residues" evidence="1">
    <location>
        <begin position="642"/>
        <end position="651"/>
    </location>
</feature>
<reference evidence="2 3" key="1">
    <citation type="submission" date="2024-01" db="EMBL/GenBank/DDBJ databases">
        <title>A draft genome for a cacao thread blight-causing isolate of Paramarasmius palmivorus.</title>
        <authorList>
            <person name="Baruah I.K."/>
            <person name="Bukari Y."/>
            <person name="Amoako-Attah I."/>
            <person name="Meinhardt L.W."/>
            <person name="Bailey B.A."/>
            <person name="Cohen S.P."/>
        </authorList>
    </citation>
    <scope>NUCLEOTIDE SEQUENCE [LARGE SCALE GENOMIC DNA]</scope>
    <source>
        <strain evidence="2 3">GH-12</strain>
    </source>
</reference>
<keyword evidence="3" id="KW-1185">Reference proteome</keyword>
<feature type="region of interest" description="Disordered" evidence="1">
    <location>
        <begin position="1"/>
        <end position="55"/>
    </location>
</feature>
<feature type="compositionally biased region" description="Low complexity" evidence="1">
    <location>
        <begin position="397"/>
        <end position="406"/>
    </location>
</feature>
<feature type="region of interest" description="Disordered" evidence="1">
    <location>
        <begin position="485"/>
        <end position="535"/>
    </location>
</feature>
<feature type="compositionally biased region" description="Low complexity" evidence="1">
    <location>
        <begin position="13"/>
        <end position="30"/>
    </location>
</feature>
<feature type="compositionally biased region" description="Polar residues" evidence="1">
    <location>
        <begin position="491"/>
        <end position="504"/>
    </location>
</feature>
<evidence type="ECO:0000256" key="1">
    <source>
        <dbReference type="SAM" id="MobiDB-lite"/>
    </source>
</evidence>
<feature type="compositionally biased region" description="Acidic residues" evidence="1">
    <location>
        <begin position="886"/>
        <end position="898"/>
    </location>
</feature>
<feature type="compositionally biased region" description="Polar residues" evidence="1">
    <location>
        <begin position="512"/>
        <end position="532"/>
    </location>
</feature>
<feature type="compositionally biased region" description="Basic residues" evidence="1">
    <location>
        <begin position="562"/>
        <end position="572"/>
    </location>
</feature>
<proteinExistence type="predicted"/>
<feature type="compositionally biased region" description="Low complexity" evidence="1">
    <location>
        <begin position="573"/>
        <end position="583"/>
    </location>
</feature>
<feature type="compositionally biased region" description="Polar residues" evidence="1">
    <location>
        <begin position="246"/>
        <end position="280"/>
    </location>
</feature>
<feature type="compositionally biased region" description="Basic and acidic residues" evidence="1">
    <location>
        <begin position="676"/>
        <end position="685"/>
    </location>
</feature>
<feature type="compositionally biased region" description="Polar residues" evidence="1">
    <location>
        <begin position="289"/>
        <end position="301"/>
    </location>
</feature>
<feature type="compositionally biased region" description="Basic and acidic residues" evidence="1">
    <location>
        <begin position="229"/>
        <end position="240"/>
    </location>
</feature>